<dbReference type="PANTHER" id="PTHR23513">
    <property type="entry name" value="INTEGRAL MEMBRANE EFFLUX PROTEIN-RELATED"/>
    <property type="match status" value="1"/>
</dbReference>
<feature type="transmembrane region" description="Helical" evidence="7">
    <location>
        <begin position="41"/>
        <end position="62"/>
    </location>
</feature>
<keyword evidence="9" id="KW-1185">Reference proteome</keyword>
<dbReference type="InterPro" id="IPR036259">
    <property type="entry name" value="MFS_trans_sf"/>
</dbReference>
<evidence type="ECO:0000256" key="5">
    <source>
        <dbReference type="ARBA" id="ARBA00022989"/>
    </source>
</evidence>
<dbReference type="Gene3D" id="1.20.1250.20">
    <property type="entry name" value="MFS general substrate transporter like domains"/>
    <property type="match status" value="1"/>
</dbReference>
<feature type="transmembrane region" description="Helical" evidence="7">
    <location>
        <begin position="74"/>
        <end position="97"/>
    </location>
</feature>
<protein>
    <recommendedName>
        <fullName evidence="10">MFS transporter</fullName>
    </recommendedName>
</protein>
<name>A0ABT4SX00_9ACTN</name>
<keyword evidence="5 7" id="KW-1133">Transmembrane helix</keyword>
<dbReference type="PANTHER" id="PTHR23513:SF9">
    <property type="entry name" value="ENTEROBACTIN EXPORTER ENTS"/>
    <property type="match status" value="1"/>
</dbReference>
<feature type="transmembrane region" description="Helical" evidence="7">
    <location>
        <begin position="137"/>
        <end position="156"/>
    </location>
</feature>
<accession>A0ABT4SX00</accession>
<comment type="caution">
    <text evidence="8">The sequence shown here is derived from an EMBL/GenBank/DDBJ whole genome shotgun (WGS) entry which is preliminary data.</text>
</comment>
<dbReference type="RefSeq" id="WP_271276357.1">
    <property type="nucleotide sequence ID" value="NZ_BAABFD010000008.1"/>
</dbReference>
<evidence type="ECO:0000313" key="8">
    <source>
        <dbReference type="EMBL" id="MDA0641508.1"/>
    </source>
</evidence>
<keyword evidence="4 7" id="KW-0812">Transmembrane</keyword>
<evidence type="ECO:0008006" key="10">
    <source>
        <dbReference type="Google" id="ProtNLM"/>
    </source>
</evidence>
<comment type="subcellular location">
    <subcellularLocation>
        <location evidence="1">Cell inner membrane</location>
        <topology evidence="1">Multi-pass membrane protein</topology>
    </subcellularLocation>
</comment>
<keyword evidence="3" id="KW-1003">Cell membrane</keyword>
<feature type="transmembrane region" description="Helical" evidence="7">
    <location>
        <begin position="12"/>
        <end position="35"/>
    </location>
</feature>
<gene>
    <name evidence="8" type="ORF">OUY24_12845</name>
</gene>
<feature type="transmembrane region" description="Helical" evidence="7">
    <location>
        <begin position="270"/>
        <end position="289"/>
    </location>
</feature>
<feature type="transmembrane region" description="Helical" evidence="7">
    <location>
        <begin position="103"/>
        <end position="125"/>
    </location>
</feature>
<evidence type="ECO:0000256" key="7">
    <source>
        <dbReference type="SAM" id="Phobius"/>
    </source>
</evidence>
<feature type="transmembrane region" description="Helical" evidence="7">
    <location>
        <begin position="360"/>
        <end position="378"/>
    </location>
</feature>
<sequence length="396" mass="39813">MITSSRPLARYVAGGTVLQMALWADASLVGVTLMFLGEGGFQSLGLVILPAGLLAFLLPVPMGVLVDRAARRSALVWSGVAGAVALGSLAVAALAGAVTTAHVTLAIGAVTLVAVTGALALEAYLPAVTGRHRFVPVNAWLYGIASVGTFGFAVTTGLPSTAAVVVVLVVPAVGFAVSALLFRYVDVPEDPAPPREGVWPEAVAGVRFTLRHPVLAAIAGYLVALAALGQLIDAPRPDGLADGWDLVTMLAPPLVGALAAVMLHRRVGALRLAWFAVLATQPFALLLAFPSGAAGYVLGQALPLAGAATAAIALLSHRQAITPPRLLGRSGGTLVMLVALAATVGSVLETLLALAGAGRSWLAVPATAGVLAAAVPLLRASRSEPPADADQGAPAT</sequence>
<organism evidence="8 9">
    <name type="scientific">Nonomuraea ferruginea</name>
    <dbReference type="NCBI Taxonomy" id="46174"/>
    <lineage>
        <taxon>Bacteria</taxon>
        <taxon>Bacillati</taxon>
        <taxon>Actinomycetota</taxon>
        <taxon>Actinomycetes</taxon>
        <taxon>Streptosporangiales</taxon>
        <taxon>Streptosporangiaceae</taxon>
        <taxon>Nonomuraea</taxon>
    </lineage>
</organism>
<feature type="transmembrane region" description="Helical" evidence="7">
    <location>
        <begin position="327"/>
        <end position="348"/>
    </location>
</feature>
<dbReference type="EMBL" id="JAPNUD010000025">
    <property type="protein sequence ID" value="MDA0641508.1"/>
    <property type="molecule type" value="Genomic_DNA"/>
</dbReference>
<evidence type="ECO:0000256" key="2">
    <source>
        <dbReference type="ARBA" id="ARBA00022448"/>
    </source>
</evidence>
<feature type="transmembrane region" description="Helical" evidence="7">
    <location>
        <begin position="295"/>
        <end position="315"/>
    </location>
</feature>
<dbReference type="Proteomes" id="UP001212498">
    <property type="component" value="Unassembled WGS sequence"/>
</dbReference>
<evidence type="ECO:0000313" key="9">
    <source>
        <dbReference type="Proteomes" id="UP001212498"/>
    </source>
</evidence>
<evidence type="ECO:0000256" key="1">
    <source>
        <dbReference type="ARBA" id="ARBA00004429"/>
    </source>
</evidence>
<feature type="transmembrane region" description="Helical" evidence="7">
    <location>
        <begin position="162"/>
        <end position="185"/>
    </location>
</feature>
<proteinExistence type="predicted"/>
<evidence type="ECO:0000256" key="3">
    <source>
        <dbReference type="ARBA" id="ARBA00022475"/>
    </source>
</evidence>
<keyword evidence="6 7" id="KW-0472">Membrane</keyword>
<dbReference type="SUPFAM" id="SSF103473">
    <property type="entry name" value="MFS general substrate transporter"/>
    <property type="match status" value="1"/>
</dbReference>
<keyword evidence="2" id="KW-0813">Transport</keyword>
<evidence type="ECO:0000256" key="4">
    <source>
        <dbReference type="ARBA" id="ARBA00022692"/>
    </source>
</evidence>
<feature type="transmembrane region" description="Helical" evidence="7">
    <location>
        <begin position="214"/>
        <end position="232"/>
    </location>
</feature>
<feature type="transmembrane region" description="Helical" evidence="7">
    <location>
        <begin position="244"/>
        <end position="263"/>
    </location>
</feature>
<reference evidence="8 9" key="1">
    <citation type="submission" date="2022-11" db="EMBL/GenBank/DDBJ databases">
        <title>Nonomuraea corallina sp. nov., a new species of the genus Nonomuraea isolated from sea side sediment in Thai sea.</title>
        <authorList>
            <person name="Ngamcharungchit C."/>
            <person name="Matsumoto A."/>
            <person name="Suriyachadkun C."/>
            <person name="Panbangred W."/>
            <person name="Inahashi Y."/>
            <person name="Intra B."/>
        </authorList>
    </citation>
    <scope>NUCLEOTIDE SEQUENCE [LARGE SCALE GENOMIC DNA]</scope>
    <source>
        <strain evidence="8 9">DSM 43553</strain>
    </source>
</reference>
<evidence type="ECO:0000256" key="6">
    <source>
        <dbReference type="ARBA" id="ARBA00023136"/>
    </source>
</evidence>